<feature type="compositionally biased region" description="Low complexity" evidence="1">
    <location>
        <begin position="73"/>
        <end position="89"/>
    </location>
</feature>
<feature type="region of interest" description="Disordered" evidence="1">
    <location>
        <begin position="70"/>
        <end position="91"/>
    </location>
</feature>
<dbReference type="EMBL" id="UINC01047761">
    <property type="protein sequence ID" value="SVB57423.1"/>
    <property type="molecule type" value="Genomic_DNA"/>
</dbReference>
<evidence type="ECO:0000256" key="1">
    <source>
        <dbReference type="SAM" id="MobiDB-lite"/>
    </source>
</evidence>
<feature type="non-terminal residue" evidence="2">
    <location>
        <position position="504"/>
    </location>
</feature>
<feature type="non-terminal residue" evidence="2">
    <location>
        <position position="1"/>
    </location>
</feature>
<protein>
    <submittedName>
        <fullName evidence="2">Uncharacterized protein</fullName>
    </submittedName>
</protein>
<proteinExistence type="predicted"/>
<evidence type="ECO:0000313" key="2">
    <source>
        <dbReference type="EMBL" id="SVB57423.1"/>
    </source>
</evidence>
<sequence length="504" mass="56255">MLGPPNKHTAFFTFSIEEKMSNFVSIFLIPLLSLAIISCSAKDDSESSGSDIQLSDVSANLSDKLLFITTGDSSSSSSRSSRSSKKTSSATNSLIVQDNNSNFDYGIISDYDLEIEQVRVDQNNEYAYLLMKYGGGHSDSNRDMNVRALNCTLFKINLSTNEMSCVEPGLVVTGIYHNMIYGINDYHLDPFQFGSEHTFVFRTDWSVDFSANSDLICSKSCIYEHNTQTGVTRRISPYGYEGERFLALGDGNMVWTGMKDWIDGTPLNPRSEIQLVDAEGNTSILSSSPNNGYYGDFQGGEYKTVFWGSESQNTTVFARVVSGTVKKTFVSSENYAGLIVIKGDDGNIYGQGEVGLYSILPNKVNPLVSIPELWKNKKKTIECGGYSTTCGIHFTIVNGIVFYNNYVVNSNIESYELKATRISDNTTVTLLKPNSSCTENCYKFNNLYAHDQSYYSYKWFVSNNKIYVPMMNINTNNEEMIELDPTAIDFNSTENQFKIMSSLD</sequence>
<organism evidence="2">
    <name type="scientific">marine metagenome</name>
    <dbReference type="NCBI Taxonomy" id="408172"/>
    <lineage>
        <taxon>unclassified sequences</taxon>
        <taxon>metagenomes</taxon>
        <taxon>ecological metagenomes</taxon>
    </lineage>
</organism>
<name>A0A382F5E5_9ZZZZ</name>
<accession>A0A382F5E5</accession>
<dbReference type="AlphaFoldDB" id="A0A382F5E5"/>
<reference evidence="2" key="1">
    <citation type="submission" date="2018-05" db="EMBL/GenBank/DDBJ databases">
        <authorList>
            <person name="Lanie J.A."/>
            <person name="Ng W.-L."/>
            <person name="Kazmierczak K.M."/>
            <person name="Andrzejewski T.M."/>
            <person name="Davidsen T.M."/>
            <person name="Wayne K.J."/>
            <person name="Tettelin H."/>
            <person name="Glass J.I."/>
            <person name="Rusch D."/>
            <person name="Podicherti R."/>
            <person name="Tsui H.-C.T."/>
            <person name="Winkler M.E."/>
        </authorList>
    </citation>
    <scope>NUCLEOTIDE SEQUENCE</scope>
</reference>
<gene>
    <name evidence="2" type="ORF">METZ01_LOCUS210277</name>
</gene>